<reference evidence="3 4" key="1">
    <citation type="submission" date="2019-11" db="EMBL/GenBank/DDBJ databases">
        <title>Venturia inaequalis Genome Resource.</title>
        <authorList>
            <person name="Lichtner F.J."/>
        </authorList>
    </citation>
    <scope>NUCLEOTIDE SEQUENCE [LARGE SCALE GENOMIC DNA]</scope>
    <source>
        <strain evidence="3">Bline_iso_100314</strain>
    </source>
</reference>
<accession>A0A8H3U1Q1</accession>
<dbReference type="GO" id="GO:0016491">
    <property type="term" value="F:oxidoreductase activity"/>
    <property type="evidence" value="ECO:0007669"/>
    <property type="project" value="UniProtKB-KW"/>
</dbReference>
<evidence type="ECO:0000313" key="4">
    <source>
        <dbReference type="Proteomes" id="UP000433883"/>
    </source>
</evidence>
<evidence type="ECO:0000313" key="3">
    <source>
        <dbReference type="EMBL" id="KAE9961455.1"/>
    </source>
</evidence>
<keyword evidence="1" id="KW-0560">Oxidoreductase</keyword>
<dbReference type="PANTHER" id="PTHR34598">
    <property type="entry name" value="BLL6449 PROTEIN"/>
    <property type="match status" value="1"/>
</dbReference>
<sequence>MDSVLYPNARVRNVQPRKQDPGAGSEPTKLFYYLEVADGGIIQTYPGTAFEKRRKHVPHDVRINDMRSVRDDFTLDKSGFELINHKTAVQDFSNDEEVKAKYYPEVRDIIKKYSGASEVHIVSHMCRKSTFAEAQDDAKIKGDKEFVTKNNPARFVHVDQSYRGSEQILFLNLPEEEAEQKIKKRWAIMNVWQPFEKAVKKDPLAFCDFRSVDEKDFRTVVANLPPPGAGEYGNVSKNLKHNARAEYSSNGDNAAVYEVTNMAYNPNQKWYYASDMTPEEAWVFKIFDSKNDGRAKCAVHSSFPLPVPFNITISNQTPESYYT</sequence>
<name>A0A8H3U1Q1_VENIN</name>
<dbReference type="InterPro" id="IPR044053">
    <property type="entry name" value="AsaB-like"/>
</dbReference>
<organism evidence="3 4">
    <name type="scientific">Venturia inaequalis</name>
    <name type="common">Apple scab fungus</name>
    <dbReference type="NCBI Taxonomy" id="5025"/>
    <lineage>
        <taxon>Eukaryota</taxon>
        <taxon>Fungi</taxon>
        <taxon>Dikarya</taxon>
        <taxon>Ascomycota</taxon>
        <taxon>Pezizomycotina</taxon>
        <taxon>Dothideomycetes</taxon>
        <taxon>Pleosporomycetidae</taxon>
        <taxon>Venturiales</taxon>
        <taxon>Venturiaceae</taxon>
        <taxon>Venturia</taxon>
    </lineage>
</organism>
<dbReference type="NCBIfam" id="NF041278">
    <property type="entry name" value="CmcJ_NvfI_EfuI"/>
    <property type="match status" value="1"/>
</dbReference>
<evidence type="ECO:0000256" key="2">
    <source>
        <dbReference type="ARBA" id="ARBA00023604"/>
    </source>
</evidence>
<protein>
    <submittedName>
        <fullName evidence="3">Uncharacterized protein</fullName>
    </submittedName>
</protein>
<dbReference type="AlphaFoldDB" id="A0A8H3U1Q1"/>
<evidence type="ECO:0000256" key="1">
    <source>
        <dbReference type="ARBA" id="ARBA00023002"/>
    </source>
</evidence>
<dbReference type="PANTHER" id="PTHR34598:SF3">
    <property type="entry name" value="OXIDOREDUCTASE AN1597"/>
    <property type="match status" value="1"/>
</dbReference>
<dbReference type="EMBL" id="WNWQ01001519">
    <property type="protein sequence ID" value="KAE9961455.1"/>
    <property type="molecule type" value="Genomic_DNA"/>
</dbReference>
<proteinExistence type="inferred from homology"/>
<gene>
    <name evidence="3" type="ORF">BLS_002046</name>
</gene>
<dbReference type="Proteomes" id="UP000433883">
    <property type="component" value="Unassembled WGS sequence"/>
</dbReference>
<comment type="caution">
    <text evidence="3">The sequence shown here is derived from an EMBL/GenBank/DDBJ whole genome shotgun (WGS) entry which is preliminary data.</text>
</comment>
<comment type="similarity">
    <text evidence="2">Belongs to the asaB hydroxylase/desaturase family.</text>
</comment>